<organism evidence="2 3">
    <name type="scientific">Euroglyphus maynei</name>
    <name type="common">Mayne's house dust mite</name>
    <dbReference type="NCBI Taxonomy" id="6958"/>
    <lineage>
        <taxon>Eukaryota</taxon>
        <taxon>Metazoa</taxon>
        <taxon>Ecdysozoa</taxon>
        <taxon>Arthropoda</taxon>
        <taxon>Chelicerata</taxon>
        <taxon>Arachnida</taxon>
        <taxon>Acari</taxon>
        <taxon>Acariformes</taxon>
        <taxon>Sarcoptiformes</taxon>
        <taxon>Astigmata</taxon>
        <taxon>Psoroptidia</taxon>
        <taxon>Analgoidea</taxon>
        <taxon>Pyroglyphidae</taxon>
        <taxon>Pyroglyphinae</taxon>
        <taxon>Euroglyphus</taxon>
    </lineage>
</organism>
<dbReference type="OrthoDB" id="269227at2759"/>
<dbReference type="SUPFAM" id="SSF51905">
    <property type="entry name" value="FAD/NAD(P)-binding domain"/>
    <property type="match status" value="1"/>
</dbReference>
<name>A0A1Y3APM3_EURMA</name>
<accession>A0A1Y3APM3</accession>
<reference evidence="2 3" key="1">
    <citation type="submission" date="2017-03" db="EMBL/GenBank/DDBJ databases">
        <title>Genome Survey of Euroglyphus maynei.</title>
        <authorList>
            <person name="Arlian L.G."/>
            <person name="Morgan M.S."/>
            <person name="Rider S.D."/>
        </authorList>
    </citation>
    <scope>NUCLEOTIDE SEQUENCE [LARGE SCALE GENOMIC DNA]</scope>
    <source>
        <strain evidence="2">Arlian Lab</strain>
        <tissue evidence="2">Whole body</tissue>
    </source>
</reference>
<dbReference type="Gene3D" id="3.30.560.10">
    <property type="entry name" value="Glucose Oxidase, domain 3"/>
    <property type="match status" value="1"/>
</dbReference>
<evidence type="ECO:0000313" key="2">
    <source>
        <dbReference type="EMBL" id="OTF69135.1"/>
    </source>
</evidence>
<dbReference type="InterPro" id="IPR012132">
    <property type="entry name" value="GMC_OxRdtase"/>
</dbReference>
<proteinExistence type="inferred from homology"/>
<evidence type="ECO:0000256" key="1">
    <source>
        <dbReference type="ARBA" id="ARBA00010790"/>
    </source>
</evidence>
<dbReference type="Gene3D" id="3.50.50.60">
    <property type="entry name" value="FAD/NAD(P)-binding domain"/>
    <property type="match status" value="1"/>
</dbReference>
<keyword evidence="3" id="KW-1185">Reference proteome</keyword>
<sequence length="105" mass="11312">MSAPSLTYQLLTVAVVVLQRQMIHNNVGSRTQWNTTYDYIVVGAGTAGSLIAGRLTENASTTVLLIEAGGPASVITDMPIESWNIETGEFDWGYYTVPQANAGQF</sequence>
<dbReference type="PANTHER" id="PTHR11552:SF147">
    <property type="entry name" value="CHOLINE DEHYDROGENASE, MITOCHONDRIAL"/>
    <property type="match status" value="1"/>
</dbReference>
<gene>
    <name evidence="2" type="ORF">BLA29_013129</name>
</gene>
<comment type="similarity">
    <text evidence="1">Belongs to the GMC oxidoreductase family.</text>
</comment>
<dbReference type="EMBL" id="MUJZ01072053">
    <property type="protein sequence ID" value="OTF69135.1"/>
    <property type="molecule type" value="Genomic_DNA"/>
</dbReference>
<evidence type="ECO:0000313" key="3">
    <source>
        <dbReference type="Proteomes" id="UP000194236"/>
    </source>
</evidence>
<protein>
    <submittedName>
        <fullName evidence="2">Uncharacterized protein</fullName>
    </submittedName>
</protein>
<dbReference type="GO" id="GO:0016491">
    <property type="term" value="F:oxidoreductase activity"/>
    <property type="evidence" value="ECO:0007669"/>
    <property type="project" value="TreeGrafter"/>
</dbReference>
<dbReference type="GO" id="GO:0050660">
    <property type="term" value="F:flavin adenine dinucleotide binding"/>
    <property type="evidence" value="ECO:0007669"/>
    <property type="project" value="InterPro"/>
</dbReference>
<dbReference type="InterPro" id="IPR036188">
    <property type="entry name" value="FAD/NAD-bd_sf"/>
</dbReference>
<dbReference type="PANTHER" id="PTHR11552">
    <property type="entry name" value="GLUCOSE-METHANOL-CHOLINE GMC OXIDOREDUCTASE"/>
    <property type="match status" value="1"/>
</dbReference>
<dbReference type="Proteomes" id="UP000194236">
    <property type="component" value="Unassembled WGS sequence"/>
</dbReference>
<comment type="caution">
    <text evidence="2">The sequence shown here is derived from an EMBL/GenBank/DDBJ whole genome shotgun (WGS) entry which is preliminary data.</text>
</comment>
<dbReference type="AlphaFoldDB" id="A0A1Y3APM3"/>